<name>A0A917TZJ1_9ACTN</name>
<dbReference type="AlphaFoldDB" id="A0A917TZJ1"/>
<keyword evidence="3" id="KW-0408">Iron</keyword>
<proteinExistence type="inferred from homology"/>
<dbReference type="Proteomes" id="UP000608890">
    <property type="component" value="Unassembled WGS sequence"/>
</dbReference>
<comment type="cofactor">
    <cofactor evidence="5">
        <name>[2Fe-2S] cluster</name>
        <dbReference type="ChEBI" id="CHEBI:190135"/>
    </cofactor>
</comment>
<evidence type="ECO:0000256" key="2">
    <source>
        <dbReference type="ARBA" id="ARBA00022723"/>
    </source>
</evidence>
<evidence type="ECO:0000256" key="6">
    <source>
        <dbReference type="ARBA" id="ARBA00038001"/>
    </source>
</evidence>
<reference evidence="8" key="2">
    <citation type="submission" date="2020-09" db="EMBL/GenBank/DDBJ databases">
        <authorList>
            <person name="Sun Q."/>
            <person name="Zhou Y."/>
        </authorList>
    </citation>
    <scope>NUCLEOTIDE SEQUENCE</scope>
    <source>
        <strain evidence="8">CGMCC 4.7312</strain>
    </source>
</reference>
<dbReference type="Pfam" id="PF00355">
    <property type="entry name" value="Rieske"/>
    <property type="match status" value="1"/>
</dbReference>
<dbReference type="InterPro" id="IPR036922">
    <property type="entry name" value="Rieske_2Fe-2S_sf"/>
</dbReference>
<evidence type="ECO:0000256" key="3">
    <source>
        <dbReference type="ARBA" id="ARBA00023004"/>
    </source>
</evidence>
<dbReference type="Gene3D" id="2.102.10.10">
    <property type="entry name" value="Rieske [2Fe-2S] iron-sulphur domain"/>
    <property type="match status" value="1"/>
</dbReference>
<feature type="domain" description="Rieske" evidence="7">
    <location>
        <begin position="195"/>
        <end position="295"/>
    </location>
</feature>
<dbReference type="EMBL" id="BMNB01000014">
    <property type="protein sequence ID" value="GGM46433.1"/>
    <property type="molecule type" value="Genomic_DNA"/>
</dbReference>
<comment type="caution">
    <text evidence="8">The sequence shown here is derived from an EMBL/GenBank/DDBJ whole genome shotgun (WGS) entry which is preliminary data.</text>
</comment>
<evidence type="ECO:0000256" key="5">
    <source>
        <dbReference type="ARBA" id="ARBA00034078"/>
    </source>
</evidence>
<keyword evidence="9" id="KW-1185">Reference proteome</keyword>
<dbReference type="GO" id="GO:0051537">
    <property type="term" value="F:2 iron, 2 sulfur cluster binding"/>
    <property type="evidence" value="ECO:0007669"/>
    <property type="project" value="UniProtKB-KW"/>
</dbReference>
<accession>A0A917TZJ1</accession>
<comment type="similarity">
    <text evidence="6">Belongs to the bacterial ring-hydroxylating dioxygenase ferredoxin component family.</text>
</comment>
<dbReference type="Pfam" id="PF09990">
    <property type="entry name" value="DUF2231"/>
    <property type="match status" value="1"/>
</dbReference>
<dbReference type="GO" id="GO:0016705">
    <property type="term" value="F:oxidoreductase activity, acting on paired donors, with incorporation or reduction of molecular oxygen"/>
    <property type="evidence" value="ECO:0007669"/>
    <property type="project" value="UniProtKB-ARBA"/>
</dbReference>
<sequence length="298" mass="32105">MLGSGVWAAMRTALMNKLERASALDPIGDRLQPRVWSLLRPQRVKDALHGVWLGHPLHPALVQIPMGAWFSSVVLDLMPGRRTRGQERAATILVAVGTASALPAALTGINDWSWLWQEERRVGLVHAATNTLAVAVYAGSLAARLRGRHGLGRTLGLVGLAAVSAGGYLGGHLVYKQTAQVNQGTPDMHRVEYGWRRVAEVDSLPEGQMLARRVDNVPVVVYRDGSDITVMLARCAHQGGPLDQGKMIQVDGQACVVCPWHGSTFQLKDGEVVHGPSSTDQQVLPTRITNGVLEAALP</sequence>
<gene>
    <name evidence="8" type="ORF">GCM10011608_33990</name>
</gene>
<dbReference type="PANTHER" id="PTHR21496:SF0">
    <property type="entry name" value="RIESKE DOMAIN-CONTAINING PROTEIN"/>
    <property type="match status" value="1"/>
</dbReference>
<evidence type="ECO:0000256" key="1">
    <source>
        <dbReference type="ARBA" id="ARBA00022714"/>
    </source>
</evidence>
<keyword evidence="2" id="KW-0479">Metal-binding</keyword>
<reference evidence="8" key="1">
    <citation type="journal article" date="2014" name="Int. J. Syst. Evol. Microbiol.">
        <title>Complete genome sequence of Corynebacterium casei LMG S-19264T (=DSM 44701T), isolated from a smear-ripened cheese.</title>
        <authorList>
            <consortium name="US DOE Joint Genome Institute (JGI-PGF)"/>
            <person name="Walter F."/>
            <person name="Albersmeier A."/>
            <person name="Kalinowski J."/>
            <person name="Ruckert C."/>
        </authorList>
    </citation>
    <scope>NUCLEOTIDE SEQUENCE</scope>
    <source>
        <strain evidence="8">CGMCC 4.7312</strain>
    </source>
</reference>
<keyword evidence="4" id="KW-0411">Iron-sulfur</keyword>
<evidence type="ECO:0000259" key="7">
    <source>
        <dbReference type="PROSITE" id="PS51296"/>
    </source>
</evidence>
<protein>
    <recommendedName>
        <fullName evidence="7">Rieske domain-containing protein</fullName>
    </recommendedName>
</protein>
<dbReference type="InterPro" id="IPR019251">
    <property type="entry name" value="DUF2231_TM"/>
</dbReference>
<organism evidence="8 9">
    <name type="scientific">Micromonospora sonchi</name>
    <dbReference type="NCBI Taxonomy" id="1763543"/>
    <lineage>
        <taxon>Bacteria</taxon>
        <taxon>Bacillati</taxon>
        <taxon>Actinomycetota</taxon>
        <taxon>Actinomycetes</taxon>
        <taxon>Micromonosporales</taxon>
        <taxon>Micromonosporaceae</taxon>
        <taxon>Micromonospora</taxon>
    </lineage>
</organism>
<dbReference type="GO" id="GO:0004497">
    <property type="term" value="F:monooxygenase activity"/>
    <property type="evidence" value="ECO:0007669"/>
    <property type="project" value="UniProtKB-ARBA"/>
</dbReference>
<evidence type="ECO:0000313" key="9">
    <source>
        <dbReference type="Proteomes" id="UP000608890"/>
    </source>
</evidence>
<dbReference type="SUPFAM" id="SSF50022">
    <property type="entry name" value="ISP domain"/>
    <property type="match status" value="1"/>
</dbReference>
<dbReference type="PANTHER" id="PTHR21496">
    <property type="entry name" value="FERREDOXIN-RELATED"/>
    <property type="match status" value="1"/>
</dbReference>
<dbReference type="PROSITE" id="PS51296">
    <property type="entry name" value="RIESKE"/>
    <property type="match status" value="1"/>
</dbReference>
<keyword evidence="1" id="KW-0001">2Fe-2S</keyword>
<dbReference type="GO" id="GO:0046872">
    <property type="term" value="F:metal ion binding"/>
    <property type="evidence" value="ECO:0007669"/>
    <property type="project" value="UniProtKB-KW"/>
</dbReference>
<evidence type="ECO:0000313" key="8">
    <source>
        <dbReference type="EMBL" id="GGM46433.1"/>
    </source>
</evidence>
<evidence type="ECO:0000256" key="4">
    <source>
        <dbReference type="ARBA" id="ARBA00023014"/>
    </source>
</evidence>
<dbReference type="InterPro" id="IPR017941">
    <property type="entry name" value="Rieske_2Fe-2S"/>
</dbReference>
<dbReference type="CDD" id="cd03467">
    <property type="entry name" value="Rieske"/>
    <property type="match status" value="1"/>
</dbReference>